<evidence type="ECO:0000256" key="1">
    <source>
        <dbReference type="SAM" id="MobiDB-lite"/>
    </source>
</evidence>
<evidence type="ECO:0000313" key="3">
    <source>
        <dbReference type="Proteomes" id="UP000002066"/>
    </source>
</evidence>
<feature type="region of interest" description="Disordered" evidence="1">
    <location>
        <begin position="189"/>
        <end position="216"/>
    </location>
</feature>
<dbReference type="AlphaFoldDB" id="A0A8D3WCU9"/>
<dbReference type="KEGG" id="sfa:Sfla_0803"/>
<dbReference type="OrthoDB" id="3872177at2"/>
<organism evidence="2 3">
    <name type="scientific">Streptomyces pratensis (strain ATCC 33331 / IAF-45CD)</name>
    <dbReference type="NCBI Taxonomy" id="591167"/>
    <lineage>
        <taxon>Bacteria</taxon>
        <taxon>Bacillati</taxon>
        <taxon>Actinomycetota</taxon>
        <taxon>Actinomycetes</taxon>
        <taxon>Kitasatosporales</taxon>
        <taxon>Streptomycetaceae</taxon>
        <taxon>Streptomyces</taxon>
    </lineage>
</organism>
<evidence type="ECO:0000313" key="2">
    <source>
        <dbReference type="EMBL" id="ADW02263.1"/>
    </source>
</evidence>
<proteinExistence type="predicted"/>
<sequence>MSGGEGSDLEVPPEALALIAKGIDLAHAELKELGFIGEASVGRGFSDLALSGLELGHGGLTSEFETFCNRWEWGVRALTQKGNGFALGVGLSAGSYAEQEQYVKDSIKIGVNSLNGNPHASEDEVKAMSWDKVSTQSAYDNPDYSRESWDAAHAEVKQTWKDTAYDVEDAALDSMERNGLLAPEVRDAADERLREQLDPSQEAIDQAEQPRWGESR</sequence>
<protein>
    <submittedName>
        <fullName evidence="2">Uncharacterized protein</fullName>
    </submittedName>
</protein>
<gene>
    <name evidence="2" type="ordered locus">Sfla_0803</name>
</gene>
<dbReference type="Proteomes" id="UP000002066">
    <property type="component" value="Chromosome"/>
</dbReference>
<name>A0A8D3WCU9_STRFA</name>
<accession>A0A8D3WCU9</accession>
<dbReference type="EMBL" id="CP002475">
    <property type="protein sequence ID" value="ADW02263.1"/>
    <property type="molecule type" value="Genomic_DNA"/>
</dbReference>
<reference evidence="2 3" key="1">
    <citation type="submission" date="2011-01" db="EMBL/GenBank/DDBJ databases">
        <title>Complete sequence of chromosome of Streptomyces flavogriseus ATCC 33331.</title>
        <authorList>
            <consortium name="US DOE Joint Genome Institute"/>
            <person name="Lucas S."/>
            <person name="Copeland A."/>
            <person name="Lapidus A."/>
            <person name="Cheng J.-F."/>
            <person name="Goodwin L."/>
            <person name="Pitluck S."/>
            <person name="Davenport K."/>
            <person name="Detter J.C."/>
            <person name="Han C."/>
            <person name="Tapia R."/>
            <person name="Land M."/>
            <person name="Hauser L."/>
            <person name="Kyrpides N."/>
            <person name="Ivanova N."/>
            <person name="Ovchinnikova G."/>
            <person name="Pagani I."/>
            <person name="Brumm P."/>
            <person name="Mead D."/>
            <person name="Woyke T."/>
        </authorList>
    </citation>
    <scope>NUCLEOTIDE SEQUENCE [LARGE SCALE GENOMIC DNA]</scope>
    <source>
        <strain evidence="3">ATCC 33331 / IAF-45CD</strain>
    </source>
</reference>